<dbReference type="AlphaFoldDB" id="A0AAD7G291"/>
<feature type="compositionally biased region" description="Polar residues" evidence="1">
    <location>
        <begin position="258"/>
        <end position="270"/>
    </location>
</feature>
<dbReference type="Proteomes" id="UP001221757">
    <property type="component" value="Unassembled WGS sequence"/>
</dbReference>
<evidence type="ECO:0000313" key="2">
    <source>
        <dbReference type="EMBL" id="KAJ7660436.1"/>
    </source>
</evidence>
<name>A0AAD7G291_MYCRO</name>
<feature type="region of interest" description="Disordered" evidence="1">
    <location>
        <begin position="239"/>
        <end position="270"/>
    </location>
</feature>
<accession>A0AAD7G291</accession>
<keyword evidence="3" id="KW-1185">Reference proteome</keyword>
<sequence>MAPTNLFHSAVNTLWMRTIPRNPLVSTKILQNIRCSSGFTSTVTPPRRFWDLHVPKTTWDYAQRVRFPMPRSRTKHAQRARDWVCLPDTNLPAPWTCDWAHWPLLLDRPPVEAVLPMQYAISDEPLLPIMFGHSRDGVDGRHVTIFACPRTTAFYLHRAPDSLGDPGYEAEEMWRFEGVFPSIAAFIEMADWNRIEKIQADGDEDDETAVPFVSKNPDPKFLATNGRVAANQPYAQRTLWDMRRPPVSSPGPLRRALTCTSRASSRSPAN</sequence>
<reference evidence="2" key="1">
    <citation type="submission" date="2023-03" db="EMBL/GenBank/DDBJ databases">
        <title>Massive genome expansion in bonnet fungi (Mycena s.s.) driven by repeated elements and novel gene families across ecological guilds.</title>
        <authorList>
            <consortium name="Lawrence Berkeley National Laboratory"/>
            <person name="Harder C.B."/>
            <person name="Miyauchi S."/>
            <person name="Viragh M."/>
            <person name="Kuo A."/>
            <person name="Thoen E."/>
            <person name="Andreopoulos B."/>
            <person name="Lu D."/>
            <person name="Skrede I."/>
            <person name="Drula E."/>
            <person name="Henrissat B."/>
            <person name="Morin E."/>
            <person name="Kohler A."/>
            <person name="Barry K."/>
            <person name="LaButti K."/>
            <person name="Morin E."/>
            <person name="Salamov A."/>
            <person name="Lipzen A."/>
            <person name="Mereny Z."/>
            <person name="Hegedus B."/>
            <person name="Baldrian P."/>
            <person name="Stursova M."/>
            <person name="Weitz H."/>
            <person name="Taylor A."/>
            <person name="Grigoriev I.V."/>
            <person name="Nagy L.G."/>
            <person name="Martin F."/>
            <person name="Kauserud H."/>
        </authorList>
    </citation>
    <scope>NUCLEOTIDE SEQUENCE</scope>
    <source>
        <strain evidence="2">CBHHK067</strain>
    </source>
</reference>
<protein>
    <submittedName>
        <fullName evidence="2">Uncharacterized protein</fullName>
    </submittedName>
</protein>
<dbReference type="EMBL" id="JARKIE010000262">
    <property type="protein sequence ID" value="KAJ7660436.1"/>
    <property type="molecule type" value="Genomic_DNA"/>
</dbReference>
<comment type="caution">
    <text evidence="2">The sequence shown here is derived from an EMBL/GenBank/DDBJ whole genome shotgun (WGS) entry which is preliminary data.</text>
</comment>
<proteinExistence type="predicted"/>
<evidence type="ECO:0000256" key="1">
    <source>
        <dbReference type="SAM" id="MobiDB-lite"/>
    </source>
</evidence>
<gene>
    <name evidence="2" type="ORF">B0H17DRAFT_1095373</name>
</gene>
<evidence type="ECO:0000313" key="3">
    <source>
        <dbReference type="Proteomes" id="UP001221757"/>
    </source>
</evidence>
<organism evidence="2 3">
    <name type="scientific">Mycena rosella</name>
    <name type="common">Pink bonnet</name>
    <name type="synonym">Agaricus rosellus</name>
    <dbReference type="NCBI Taxonomy" id="1033263"/>
    <lineage>
        <taxon>Eukaryota</taxon>
        <taxon>Fungi</taxon>
        <taxon>Dikarya</taxon>
        <taxon>Basidiomycota</taxon>
        <taxon>Agaricomycotina</taxon>
        <taxon>Agaricomycetes</taxon>
        <taxon>Agaricomycetidae</taxon>
        <taxon>Agaricales</taxon>
        <taxon>Marasmiineae</taxon>
        <taxon>Mycenaceae</taxon>
        <taxon>Mycena</taxon>
    </lineage>
</organism>